<organism evidence="3 4">
    <name type="scientific">Acipenser ruthenus</name>
    <name type="common">Sterlet sturgeon</name>
    <dbReference type="NCBI Taxonomy" id="7906"/>
    <lineage>
        <taxon>Eukaryota</taxon>
        <taxon>Metazoa</taxon>
        <taxon>Chordata</taxon>
        <taxon>Craniata</taxon>
        <taxon>Vertebrata</taxon>
        <taxon>Euteleostomi</taxon>
        <taxon>Actinopterygii</taxon>
        <taxon>Chondrostei</taxon>
        <taxon>Acipenseriformes</taxon>
        <taxon>Acipenseridae</taxon>
        <taxon>Acipenser</taxon>
    </lineage>
</organism>
<reference evidence="3 4" key="1">
    <citation type="submission" date="2019-01" db="EMBL/GenBank/DDBJ databases">
        <title>Draft Genome and Complete Hox-Cluster Characterization of the Sterlet Sturgeon (Acipenser ruthenus).</title>
        <authorList>
            <person name="Wei Q."/>
        </authorList>
    </citation>
    <scope>NUCLEOTIDE SEQUENCE [LARGE SCALE GENOMIC DNA]</scope>
    <source>
        <strain evidence="3">WHYD16114868_AA</strain>
        <tissue evidence="3">Blood</tissue>
    </source>
</reference>
<dbReference type="GO" id="GO:0030246">
    <property type="term" value="F:carbohydrate binding"/>
    <property type="evidence" value="ECO:0007669"/>
    <property type="project" value="UniProtKB-KW"/>
</dbReference>
<dbReference type="PANTHER" id="PTHR23250">
    <property type="entry name" value="DYSFERLIN-RELATED"/>
    <property type="match status" value="1"/>
</dbReference>
<keyword evidence="4" id="KW-1185">Reference proteome</keyword>
<dbReference type="InterPro" id="IPR006624">
    <property type="entry name" value="Beta-propeller_rpt_TECPR"/>
</dbReference>
<comment type="similarity">
    <text evidence="2">Belongs to the tectonin family.</text>
</comment>
<accession>A0A662YQB6</accession>
<evidence type="ECO:0000256" key="1">
    <source>
        <dbReference type="ARBA" id="ARBA00022734"/>
    </source>
</evidence>
<gene>
    <name evidence="3" type="ORF">EOD39_13713</name>
</gene>
<dbReference type="EMBL" id="SCEB01000851">
    <property type="protein sequence ID" value="RXM98001.1"/>
    <property type="molecule type" value="Genomic_DNA"/>
</dbReference>
<evidence type="ECO:0000313" key="4">
    <source>
        <dbReference type="Proteomes" id="UP000289886"/>
    </source>
</evidence>
<protein>
    <submittedName>
        <fullName evidence="3">Fish-egg lectin</fullName>
    </submittedName>
</protein>
<dbReference type="SMART" id="SM00706">
    <property type="entry name" value="TECPR"/>
    <property type="match status" value="3"/>
</dbReference>
<sequence>MVGGNWQQTQGLLKQIDAGGDEFIAGVNMNGNTYCLNRDPTMTVHSTDPIPWNLLPGALKYYSCGPYSCWGVNSADQIYVMKGVTPSSCMGSNTWQNIPGALSMIEVSTDGSVYGVNDAGNVYRRDGTTASNPAGTVWIQLNISGKSKHVSYDLGVLWVIRQDNSIQACHQTPQNKKK</sequence>
<dbReference type="Proteomes" id="UP000289886">
    <property type="component" value="Unassembled WGS sequence"/>
</dbReference>
<proteinExistence type="inferred from homology"/>
<name>A0A662YQB6_ACIRT</name>
<evidence type="ECO:0000256" key="2">
    <source>
        <dbReference type="ARBA" id="ARBA00038331"/>
    </source>
</evidence>
<dbReference type="AlphaFoldDB" id="A0A662YQB6"/>
<dbReference type="InterPro" id="IPR051513">
    <property type="entry name" value="Tectonin_beta-prop"/>
</dbReference>
<evidence type="ECO:0000313" key="3">
    <source>
        <dbReference type="EMBL" id="RXM98001.1"/>
    </source>
</evidence>
<dbReference type="Pfam" id="PF19193">
    <property type="entry name" value="Tectonin"/>
    <property type="match status" value="1"/>
</dbReference>
<comment type="caution">
    <text evidence="3">The sequence shown here is derived from an EMBL/GenBank/DDBJ whole genome shotgun (WGS) entry which is preliminary data.</text>
</comment>
<keyword evidence="1 3" id="KW-0430">Lectin</keyword>
<dbReference type="PANTHER" id="PTHR23250:SF3">
    <property type="entry name" value="FISH-EGG LECTIN-LIKE ISOFORM X1-RELATED"/>
    <property type="match status" value="1"/>
</dbReference>